<reference evidence="1" key="2">
    <citation type="journal article" date="2021" name="Microbiome">
        <title>Successional dynamics and alternative stable states in a saline activated sludge microbial community over 9 years.</title>
        <authorList>
            <person name="Wang Y."/>
            <person name="Ye J."/>
            <person name="Ju F."/>
            <person name="Liu L."/>
            <person name="Boyd J.A."/>
            <person name="Deng Y."/>
            <person name="Parks D.H."/>
            <person name="Jiang X."/>
            <person name="Yin X."/>
            <person name="Woodcroft B.J."/>
            <person name="Tyson G.W."/>
            <person name="Hugenholtz P."/>
            <person name="Polz M.F."/>
            <person name="Zhang T."/>
        </authorList>
    </citation>
    <scope>NUCLEOTIDE SEQUENCE</scope>
    <source>
        <strain evidence="1">HKST-UBA14</strain>
    </source>
</reference>
<comment type="caution">
    <text evidence="1">The sequence shown here is derived from an EMBL/GenBank/DDBJ whole genome shotgun (WGS) entry which is preliminary data.</text>
</comment>
<evidence type="ECO:0000313" key="2">
    <source>
        <dbReference type="Proteomes" id="UP000783287"/>
    </source>
</evidence>
<dbReference type="Pfam" id="PF02643">
    <property type="entry name" value="DUF192"/>
    <property type="match status" value="1"/>
</dbReference>
<organism evidence="1 2">
    <name type="scientific">Candidatus Dojkabacteria bacterium</name>
    <dbReference type="NCBI Taxonomy" id="2099670"/>
    <lineage>
        <taxon>Bacteria</taxon>
        <taxon>Candidatus Dojkabacteria</taxon>
    </lineage>
</organism>
<sequence length="155" mass="17200">VSLIPISLFVGLLALSPAQTEINECDSLQELNTDLETGQVQLENGTIISVEIADTFEERGRGLMCRSSLEGNSGMIFIFPEEQQLSFWMKNTLIPLDIIFLNSEFEVVSIHKNTTPLNDQKTYQSELPAQYALELKAGSSTENSLQIGDIVIFTN</sequence>
<dbReference type="Proteomes" id="UP000783287">
    <property type="component" value="Unassembled WGS sequence"/>
</dbReference>
<evidence type="ECO:0000313" key="1">
    <source>
        <dbReference type="EMBL" id="MCA9383800.1"/>
    </source>
</evidence>
<protein>
    <submittedName>
        <fullName evidence="1">DUF192 domain-containing protein</fullName>
    </submittedName>
</protein>
<dbReference type="AlphaFoldDB" id="A0A955L677"/>
<dbReference type="PANTHER" id="PTHR37953">
    <property type="entry name" value="UPF0127 PROTEIN MJ1496"/>
    <property type="match status" value="1"/>
</dbReference>
<proteinExistence type="predicted"/>
<feature type="non-terminal residue" evidence="1">
    <location>
        <position position="1"/>
    </location>
</feature>
<dbReference type="InterPro" id="IPR038695">
    <property type="entry name" value="Saro_0823-like_sf"/>
</dbReference>
<dbReference type="PANTHER" id="PTHR37953:SF1">
    <property type="entry name" value="UPF0127 PROTEIN MJ1496"/>
    <property type="match status" value="1"/>
</dbReference>
<dbReference type="InterPro" id="IPR003795">
    <property type="entry name" value="DUF192"/>
</dbReference>
<reference evidence="1" key="1">
    <citation type="submission" date="2020-04" db="EMBL/GenBank/DDBJ databases">
        <authorList>
            <person name="Zhang T."/>
        </authorList>
    </citation>
    <scope>NUCLEOTIDE SEQUENCE</scope>
    <source>
        <strain evidence="1">HKST-UBA14</strain>
    </source>
</reference>
<dbReference type="Gene3D" id="2.60.120.1140">
    <property type="entry name" value="Protein of unknown function DUF192"/>
    <property type="match status" value="1"/>
</dbReference>
<name>A0A955L677_9BACT</name>
<dbReference type="EMBL" id="JAGQLK010000139">
    <property type="protein sequence ID" value="MCA9383800.1"/>
    <property type="molecule type" value="Genomic_DNA"/>
</dbReference>
<gene>
    <name evidence="1" type="ORF">KC909_05545</name>
</gene>
<accession>A0A955L677</accession>